<keyword evidence="11" id="KW-1185">Reference proteome</keyword>
<feature type="transmembrane region" description="Helical" evidence="8">
    <location>
        <begin position="193"/>
        <end position="211"/>
    </location>
</feature>
<dbReference type="Pfam" id="PF04515">
    <property type="entry name" value="Choline_transpo"/>
    <property type="match status" value="1"/>
</dbReference>
<dbReference type="Proteomes" id="UP000245383">
    <property type="component" value="Unassembled WGS sequence"/>
</dbReference>
<sequence>MESTNTNQISQHSSASPVDSDQTFLQTLPLLNISTETQPNSLAPNTQSYTNDSIIPLQESPSYPLNSNIAIADFNTPSNDYTTLTDRNNSVICSKREDIFKDWWAGLLFIVCLIIYLYLLILCIINEASLSNGSTKNLNTWSDEILWMAFALFVSFVSSLFHFVLIQSLPSVLKKYETEHIIKSDDNSGYTDIKNTVLTIVTVCLVIFYFWAAQIIINTLSTTLSGLVASYYYYEHFSEGYPTKFPLLSSLKRASIFSFGSICFGSLFVEILQLIRSILLWIKSDNNTNIFSATLTLFSETMFFFAGEVLDSFNKYVYINIAIYGNPFNVSAKNTWSLLKKKRILTIINDSLVYSVISVNAFGTGVLCAIIGTLVTYNIMDSKSLSFNQTFPILAMGMIFGGYLYNNFTIIFAYGVSTTFVCLASDPDIIKKSEPELYEYIRGKYPEILS</sequence>
<dbReference type="PANTHER" id="PTHR12385">
    <property type="entry name" value="CHOLINE TRANSPORTER-LIKE (SLC FAMILY 44)"/>
    <property type="match status" value="1"/>
</dbReference>
<reference evidence="10 11" key="1">
    <citation type="journal article" date="2018" name="MBio">
        <title>Comparative Genomics Reveals the Core Gene Toolbox for the Fungus-Insect Symbiosis.</title>
        <authorList>
            <person name="Wang Y."/>
            <person name="Stata M."/>
            <person name="Wang W."/>
            <person name="Stajich J.E."/>
            <person name="White M.M."/>
            <person name="Moncalvo J.M."/>
        </authorList>
    </citation>
    <scope>NUCLEOTIDE SEQUENCE [LARGE SCALE GENOMIC DNA]</scope>
    <source>
        <strain evidence="10 11">SWE-8-4</strain>
    </source>
</reference>
<keyword evidence="6 8" id="KW-1133">Transmembrane helix</keyword>
<gene>
    <name evidence="10" type="ORF">BB561_005001</name>
</gene>
<dbReference type="GO" id="GO:0022857">
    <property type="term" value="F:transmembrane transporter activity"/>
    <property type="evidence" value="ECO:0007669"/>
    <property type="project" value="UniProtKB-UniRule"/>
</dbReference>
<name>A0A2T9YCT6_9FUNG</name>
<dbReference type="PANTHER" id="PTHR12385:SF4">
    <property type="entry name" value="PROTEIN PNS1"/>
    <property type="match status" value="1"/>
</dbReference>
<feature type="transmembrane region" description="Helical" evidence="8">
    <location>
        <begin position="391"/>
        <end position="416"/>
    </location>
</feature>
<evidence type="ECO:0000313" key="11">
    <source>
        <dbReference type="Proteomes" id="UP000245383"/>
    </source>
</evidence>
<comment type="caution">
    <text evidence="10">The sequence shown here is derived from an EMBL/GenBank/DDBJ whole genome shotgun (WGS) entry which is preliminary data.</text>
</comment>
<evidence type="ECO:0000256" key="4">
    <source>
        <dbReference type="ARBA" id="ARBA00015388"/>
    </source>
</evidence>
<protein>
    <recommendedName>
        <fullName evidence="4 8">Protein PNS1</fullName>
    </recommendedName>
</protein>
<feature type="transmembrane region" description="Helical" evidence="8">
    <location>
        <begin position="352"/>
        <end position="379"/>
    </location>
</feature>
<proteinExistence type="inferred from homology"/>
<evidence type="ECO:0000256" key="6">
    <source>
        <dbReference type="ARBA" id="ARBA00022989"/>
    </source>
</evidence>
<comment type="subcellular location">
    <subcellularLocation>
        <location evidence="8">Cell membrane</location>
        <topology evidence="8">Multi-pass membrane protein</topology>
    </subcellularLocation>
    <subcellularLocation>
        <location evidence="2">Membrane</location>
        <topology evidence="2">Multi-pass membrane protein</topology>
    </subcellularLocation>
</comment>
<feature type="transmembrane region" description="Helical" evidence="8">
    <location>
        <begin position="287"/>
        <end position="306"/>
    </location>
</feature>
<feature type="transmembrane region" description="Helical" evidence="8">
    <location>
        <begin position="145"/>
        <end position="166"/>
    </location>
</feature>
<comment type="similarity">
    <text evidence="3 8">Belongs to the CTL (choline transporter-like) family.</text>
</comment>
<dbReference type="OrthoDB" id="44736at2759"/>
<dbReference type="InterPro" id="IPR007603">
    <property type="entry name" value="Choline_transptr-like"/>
</dbReference>
<accession>A0A2T9YCT6</accession>
<evidence type="ECO:0000256" key="2">
    <source>
        <dbReference type="ARBA" id="ARBA00004141"/>
    </source>
</evidence>
<evidence type="ECO:0000256" key="8">
    <source>
        <dbReference type="RuleBase" id="RU368066"/>
    </source>
</evidence>
<keyword evidence="7 8" id="KW-0472">Membrane</keyword>
<keyword evidence="5 8" id="KW-0812">Transmembrane</keyword>
<evidence type="ECO:0000256" key="1">
    <source>
        <dbReference type="ARBA" id="ARBA00002957"/>
    </source>
</evidence>
<feature type="transmembrane region" description="Helical" evidence="8">
    <location>
        <begin position="103"/>
        <end position="125"/>
    </location>
</feature>
<comment type="function">
    <text evidence="1 8">Probably involved in transport through the plasma membrane.</text>
</comment>
<dbReference type="EMBL" id="MBFR01000271">
    <property type="protein sequence ID" value="PVU90152.1"/>
    <property type="molecule type" value="Genomic_DNA"/>
</dbReference>
<dbReference type="GO" id="GO:0005886">
    <property type="term" value="C:plasma membrane"/>
    <property type="evidence" value="ECO:0007669"/>
    <property type="project" value="UniProtKB-SubCell"/>
</dbReference>
<feature type="region of interest" description="Disordered" evidence="9">
    <location>
        <begin position="1"/>
        <end position="21"/>
    </location>
</feature>
<evidence type="ECO:0000256" key="9">
    <source>
        <dbReference type="SAM" id="MobiDB-lite"/>
    </source>
</evidence>
<evidence type="ECO:0000313" key="10">
    <source>
        <dbReference type="EMBL" id="PVU90152.1"/>
    </source>
</evidence>
<organism evidence="10 11">
    <name type="scientific">Smittium simulii</name>
    <dbReference type="NCBI Taxonomy" id="133385"/>
    <lineage>
        <taxon>Eukaryota</taxon>
        <taxon>Fungi</taxon>
        <taxon>Fungi incertae sedis</taxon>
        <taxon>Zoopagomycota</taxon>
        <taxon>Kickxellomycotina</taxon>
        <taxon>Harpellomycetes</taxon>
        <taxon>Harpellales</taxon>
        <taxon>Legeriomycetaceae</taxon>
        <taxon>Smittium</taxon>
    </lineage>
</organism>
<dbReference type="AlphaFoldDB" id="A0A2T9YCT6"/>
<evidence type="ECO:0000256" key="3">
    <source>
        <dbReference type="ARBA" id="ARBA00007168"/>
    </source>
</evidence>
<feature type="transmembrane region" description="Helical" evidence="8">
    <location>
        <begin position="254"/>
        <end position="275"/>
    </location>
</feature>
<evidence type="ECO:0000256" key="7">
    <source>
        <dbReference type="ARBA" id="ARBA00023136"/>
    </source>
</evidence>
<evidence type="ECO:0000256" key="5">
    <source>
        <dbReference type="ARBA" id="ARBA00022692"/>
    </source>
</evidence>